<dbReference type="Proteomes" id="UP001050975">
    <property type="component" value="Unassembled WGS sequence"/>
</dbReference>
<dbReference type="EMBL" id="BLAY01000066">
    <property type="protein sequence ID" value="GET39460.1"/>
    <property type="molecule type" value="Genomic_DNA"/>
</dbReference>
<evidence type="ECO:0000313" key="2">
    <source>
        <dbReference type="Proteomes" id="UP001050975"/>
    </source>
</evidence>
<reference evidence="1" key="1">
    <citation type="submission" date="2019-10" db="EMBL/GenBank/DDBJ databases">
        <title>Draft genome sequece of Microseira wollei NIES-4236.</title>
        <authorList>
            <person name="Yamaguchi H."/>
            <person name="Suzuki S."/>
            <person name="Kawachi M."/>
        </authorList>
    </citation>
    <scope>NUCLEOTIDE SEQUENCE</scope>
    <source>
        <strain evidence="1">NIES-4236</strain>
    </source>
</reference>
<sequence length="77" mass="8485">MNELKTTEAVNIQLVDSLVQIIRSLSAAEQALLQVKLFGNLPYPSTPELMHLAESGGAFDFLHDEPDLYTLEDGEPV</sequence>
<evidence type="ECO:0000313" key="1">
    <source>
        <dbReference type="EMBL" id="GET39460.1"/>
    </source>
</evidence>
<protein>
    <submittedName>
        <fullName evidence="1">Uncharacterized protein</fullName>
    </submittedName>
</protein>
<accession>A0AAV3XH57</accession>
<organism evidence="1 2">
    <name type="scientific">Microseira wollei NIES-4236</name>
    <dbReference type="NCBI Taxonomy" id="2530354"/>
    <lineage>
        <taxon>Bacteria</taxon>
        <taxon>Bacillati</taxon>
        <taxon>Cyanobacteriota</taxon>
        <taxon>Cyanophyceae</taxon>
        <taxon>Oscillatoriophycideae</taxon>
        <taxon>Aerosakkonematales</taxon>
        <taxon>Aerosakkonemataceae</taxon>
        <taxon>Microseira</taxon>
    </lineage>
</organism>
<keyword evidence="2" id="KW-1185">Reference proteome</keyword>
<proteinExistence type="predicted"/>
<dbReference type="AlphaFoldDB" id="A0AAV3XH57"/>
<name>A0AAV3XH57_9CYAN</name>
<comment type="caution">
    <text evidence="1">The sequence shown here is derived from an EMBL/GenBank/DDBJ whole genome shotgun (WGS) entry which is preliminary data.</text>
</comment>
<gene>
    <name evidence="1" type="ORF">MiSe_42290</name>
</gene>
<dbReference type="RefSeq" id="WP_226584819.1">
    <property type="nucleotide sequence ID" value="NZ_BLAY01000066.1"/>
</dbReference>